<accession>A0A0N4Z0U8</accession>
<feature type="transmembrane region" description="Helical" evidence="1">
    <location>
        <begin position="68"/>
        <end position="93"/>
    </location>
</feature>
<keyword evidence="1" id="KW-1133">Transmembrane helix</keyword>
<keyword evidence="1" id="KW-0472">Membrane</keyword>
<feature type="transmembrane region" description="Helical" evidence="1">
    <location>
        <begin position="12"/>
        <end position="34"/>
    </location>
</feature>
<dbReference type="Proteomes" id="UP000038045">
    <property type="component" value="Unplaced"/>
</dbReference>
<evidence type="ECO:0000313" key="2">
    <source>
        <dbReference type="Proteomes" id="UP000038045"/>
    </source>
</evidence>
<dbReference type="WBParaSite" id="PTRK_0000032750.1">
    <property type="protein sequence ID" value="PTRK_0000032750.1"/>
    <property type="gene ID" value="PTRK_0000032750"/>
</dbReference>
<reference evidence="3" key="1">
    <citation type="submission" date="2017-02" db="UniProtKB">
        <authorList>
            <consortium name="WormBaseParasite"/>
        </authorList>
    </citation>
    <scope>IDENTIFICATION</scope>
</reference>
<feature type="transmembrane region" description="Helical" evidence="1">
    <location>
        <begin position="105"/>
        <end position="130"/>
    </location>
</feature>
<evidence type="ECO:0000256" key="1">
    <source>
        <dbReference type="SAM" id="Phobius"/>
    </source>
</evidence>
<evidence type="ECO:0000313" key="3">
    <source>
        <dbReference type="WBParaSite" id="PTRK_0000032750.1"/>
    </source>
</evidence>
<protein>
    <submittedName>
        <fullName evidence="3">G_PROTEIN_RECEP_F1_2 domain-containing protein</fullName>
    </submittedName>
</protein>
<feature type="transmembrane region" description="Helical" evidence="1">
    <location>
        <begin position="150"/>
        <end position="170"/>
    </location>
</feature>
<name>A0A0N4Z0U8_PARTI</name>
<sequence>MFGLEKKYIFPLTLCLRIINCCLTITASIIIYNAPGSCLYFKKLSNSESTLIGCTKFDKTFTSYDEVYHIYTVICMILPLLTSLANLIILILLKCKCKSLSIDQLVMHISISVVVYLISSIVEFVIYATFPEAIGMPKISGHLYYVAVDGYLISAIIYFACYVIAFFDLVGLSKRNFGITFNEEE</sequence>
<organism evidence="2 3">
    <name type="scientific">Parastrongyloides trichosuri</name>
    <name type="common">Possum-specific nematode worm</name>
    <dbReference type="NCBI Taxonomy" id="131310"/>
    <lineage>
        <taxon>Eukaryota</taxon>
        <taxon>Metazoa</taxon>
        <taxon>Ecdysozoa</taxon>
        <taxon>Nematoda</taxon>
        <taxon>Chromadorea</taxon>
        <taxon>Rhabditida</taxon>
        <taxon>Tylenchina</taxon>
        <taxon>Panagrolaimomorpha</taxon>
        <taxon>Strongyloidoidea</taxon>
        <taxon>Strongyloididae</taxon>
        <taxon>Parastrongyloides</taxon>
    </lineage>
</organism>
<keyword evidence="1" id="KW-0812">Transmembrane</keyword>
<proteinExistence type="predicted"/>
<dbReference type="AlphaFoldDB" id="A0A0N4Z0U8"/>
<keyword evidence="2" id="KW-1185">Reference proteome</keyword>